<evidence type="ECO:0000313" key="7">
    <source>
        <dbReference type="EMBL" id="SKB58774.1"/>
    </source>
</evidence>
<keyword evidence="8" id="KW-1185">Reference proteome</keyword>
<feature type="transmembrane region" description="Helical" evidence="6">
    <location>
        <begin position="212"/>
        <end position="233"/>
    </location>
</feature>
<evidence type="ECO:0000313" key="8">
    <source>
        <dbReference type="Proteomes" id="UP000190541"/>
    </source>
</evidence>
<evidence type="ECO:0000256" key="5">
    <source>
        <dbReference type="ARBA" id="ARBA00023136"/>
    </source>
</evidence>
<keyword evidence="2" id="KW-1003">Cell membrane</keyword>
<proteinExistence type="predicted"/>
<name>A0A1T5CH68_9SPHI</name>
<dbReference type="PANTHER" id="PTHR30213">
    <property type="entry name" value="INNER MEMBRANE PROTEIN YHJD"/>
    <property type="match status" value="1"/>
</dbReference>
<keyword evidence="5 6" id="KW-0472">Membrane</keyword>
<dbReference type="Pfam" id="PF03631">
    <property type="entry name" value="Virul_fac_BrkB"/>
    <property type="match status" value="1"/>
</dbReference>
<evidence type="ECO:0000256" key="6">
    <source>
        <dbReference type="SAM" id="Phobius"/>
    </source>
</evidence>
<feature type="transmembrane region" description="Helical" evidence="6">
    <location>
        <begin position="164"/>
        <end position="192"/>
    </location>
</feature>
<feature type="transmembrane region" description="Helical" evidence="6">
    <location>
        <begin position="245"/>
        <end position="267"/>
    </location>
</feature>
<dbReference type="PIRSF" id="PIRSF035875">
    <property type="entry name" value="RNase_BN"/>
    <property type="match status" value="1"/>
</dbReference>
<dbReference type="EMBL" id="FUYS01000004">
    <property type="protein sequence ID" value="SKB58774.1"/>
    <property type="molecule type" value="Genomic_DNA"/>
</dbReference>
<comment type="subcellular location">
    <subcellularLocation>
        <location evidence="1">Cell membrane</location>
        <topology evidence="1">Multi-pass membrane protein</topology>
    </subcellularLocation>
</comment>
<dbReference type="Proteomes" id="UP000190541">
    <property type="component" value="Unassembled WGS sequence"/>
</dbReference>
<dbReference type="InterPro" id="IPR017039">
    <property type="entry name" value="Virul_fac_BrkB"/>
</dbReference>
<dbReference type="AlphaFoldDB" id="A0A1T5CH68"/>
<accession>A0A1T5CH68</accession>
<dbReference type="PANTHER" id="PTHR30213:SF1">
    <property type="entry name" value="INNER MEMBRANE PROTEIN YHJD"/>
    <property type="match status" value="1"/>
</dbReference>
<keyword evidence="3 6" id="KW-0812">Transmembrane</keyword>
<feature type="transmembrane region" description="Helical" evidence="6">
    <location>
        <begin position="122"/>
        <end position="143"/>
    </location>
</feature>
<feature type="transmembrane region" description="Helical" evidence="6">
    <location>
        <begin position="54"/>
        <end position="77"/>
    </location>
</feature>
<evidence type="ECO:0000256" key="2">
    <source>
        <dbReference type="ARBA" id="ARBA00022475"/>
    </source>
</evidence>
<dbReference type="STRING" id="623280.SAMN05660226_02228"/>
<evidence type="ECO:0000256" key="3">
    <source>
        <dbReference type="ARBA" id="ARBA00022692"/>
    </source>
</evidence>
<feature type="transmembrane region" description="Helical" evidence="6">
    <location>
        <begin position="273"/>
        <end position="298"/>
    </location>
</feature>
<dbReference type="GO" id="GO:0005886">
    <property type="term" value="C:plasma membrane"/>
    <property type="evidence" value="ECO:0007669"/>
    <property type="project" value="UniProtKB-SubCell"/>
</dbReference>
<evidence type="ECO:0000256" key="4">
    <source>
        <dbReference type="ARBA" id="ARBA00022989"/>
    </source>
</evidence>
<reference evidence="7 8" key="1">
    <citation type="submission" date="2017-02" db="EMBL/GenBank/DDBJ databases">
        <authorList>
            <person name="Peterson S.W."/>
        </authorList>
    </citation>
    <scope>NUCLEOTIDE SEQUENCE [LARGE SCALE GENOMIC DNA]</scope>
    <source>
        <strain evidence="7 8">DSM 22899</strain>
    </source>
</reference>
<evidence type="ECO:0000256" key="1">
    <source>
        <dbReference type="ARBA" id="ARBA00004651"/>
    </source>
</evidence>
<organism evidence="7 8">
    <name type="scientific">Parapedobacter luteus</name>
    <dbReference type="NCBI Taxonomy" id="623280"/>
    <lineage>
        <taxon>Bacteria</taxon>
        <taxon>Pseudomonadati</taxon>
        <taxon>Bacteroidota</taxon>
        <taxon>Sphingobacteriia</taxon>
        <taxon>Sphingobacteriales</taxon>
        <taxon>Sphingobacteriaceae</taxon>
        <taxon>Parapedobacter</taxon>
    </lineage>
</organism>
<keyword evidence="4 6" id="KW-1133">Transmembrane helix</keyword>
<gene>
    <name evidence="7" type="ORF">SAMN05660226_02228</name>
</gene>
<sequence length="344" mass="38177">MLQINRCRFVVIGSIQDCMMKLFKKSFYKEIFGLLGNTFSEFSKDSAMKMSASLAYYTIFSIAPLLLIVIWLVGFLYGEVLSGEQDARTEVFEEFASIFGPETAAQIQQIIQNINLSNKSGIGIAIGIGTLIIGSTTIFVEIQDSLNRIWGVRPKPKKGWLKMLLNRAISFSMVLGLGFLLIVSLIANGIILALSSQITQYLPDISVYVVEWVNIGLTFLVITALFAFIFRFLPDARMRFRDAVGGAIFTAALFMLGRYLIALYMQYSAPASAYGAAGAIIILLLWIYYSAAILYFGAEFTKVYALRYGKGVWPSSYAVKVVLKEEEVEDEPIAPPQVPTDPEG</sequence>
<dbReference type="NCBIfam" id="TIGR00765">
    <property type="entry name" value="yihY_not_rbn"/>
    <property type="match status" value="1"/>
</dbReference>
<protein>
    <submittedName>
        <fullName evidence="7">Membrane protein</fullName>
    </submittedName>
</protein>